<dbReference type="GO" id="GO:0008233">
    <property type="term" value="F:peptidase activity"/>
    <property type="evidence" value="ECO:0007669"/>
    <property type="project" value="UniProtKB-KW"/>
</dbReference>
<name>A0A841HL38_9GAMM</name>
<dbReference type="RefSeq" id="WP_184330954.1">
    <property type="nucleotide sequence ID" value="NZ_JACHHZ010000002.1"/>
</dbReference>
<reference evidence="2 3" key="1">
    <citation type="submission" date="2020-08" db="EMBL/GenBank/DDBJ databases">
        <title>Genomic Encyclopedia of Type Strains, Phase IV (KMG-IV): sequencing the most valuable type-strain genomes for metagenomic binning, comparative biology and taxonomic classification.</title>
        <authorList>
            <person name="Goeker M."/>
        </authorList>
    </citation>
    <scope>NUCLEOTIDE SEQUENCE [LARGE SCALE GENOMIC DNA]</scope>
    <source>
        <strain evidence="2 3">DSM 26723</strain>
    </source>
</reference>
<dbReference type="Proteomes" id="UP000588068">
    <property type="component" value="Unassembled WGS sequence"/>
</dbReference>
<keyword evidence="3" id="KW-1185">Reference proteome</keyword>
<dbReference type="GO" id="GO:0006508">
    <property type="term" value="P:proteolysis"/>
    <property type="evidence" value="ECO:0007669"/>
    <property type="project" value="UniProtKB-KW"/>
</dbReference>
<dbReference type="AlphaFoldDB" id="A0A841HL38"/>
<gene>
    <name evidence="2" type="ORF">HNQ60_001878</name>
</gene>
<organism evidence="2 3">
    <name type="scientific">Povalibacter uvarum</name>
    <dbReference type="NCBI Taxonomy" id="732238"/>
    <lineage>
        <taxon>Bacteria</taxon>
        <taxon>Pseudomonadati</taxon>
        <taxon>Pseudomonadota</taxon>
        <taxon>Gammaproteobacteria</taxon>
        <taxon>Steroidobacterales</taxon>
        <taxon>Steroidobacteraceae</taxon>
        <taxon>Povalibacter</taxon>
    </lineage>
</organism>
<feature type="domain" description="NfeD-like C-terminal" evidence="1">
    <location>
        <begin position="39"/>
        <end position="91"/>
    </location>
</feature>
<dbReference type="InterPro" id="IPR012340">
    <property type="entry name" value="NA-bd_OB-fold"/>
</dbReference>
<dbReference type="EMBL" id="JACHHZ010000002">
    <property type="protein sequence ID" value="MBB6093000.1"/>
    <property type="molecule type" value="Genomic_DNA"/>
</dbReference>
<accession>A0A841HL38</accession>
<proteinExistence type="predicted"/>
<dbReference type="Gene3D" id="2.40.50.140">
    <property type="entry name" value="Nucleic acid-binding proteins"/>
    <property type="match status" value="1"/>
</dbReference>
<comment type="caution">
    <text evidence="2">The sequence shown here is derived from an EMBL/GenBank/DDBJ whole genome shotgun (WGS) entry which is preliminary data.</text>
</comment>
<dbReference type="Pfam" id="PF01957">
    <property type="entry name" value="NfeD"/>
    <property type="match status" value="1"/>
</dbReference>
<evidence type="ECO:0000259" key="1">
    <source>
        <dbReference type="Pfam" id="PF01957"/>
    </source>
</evidence>
<dbReference type="InterPro" id="IPR002810">
    <property type="entry name" value="NfeD-like_C"/>
</dbReference>
<keyword evidence="2" id="KW-0645">Protease</keyword>
<protein>
    <submittedName>
        <fullName evidence="2">Membrane protein implicated in regulation of membrane protease activity</fullName>
    </submittedName>
</protein>
<keyword evidence="2" id="KW-0378">Hydrolase</keyword>
<sequence>MIWFAIFATTVFAVYFWMQYRARQRELDSPLASHRTGHSHIGQVVVLEQALQNGQGKIRLGNRDWSVRGPNLPAGAKARVTGVDGTILLVDRVAA</sequence>
<evidence type="ECO:0000313" key="3">
    <source>
        <dbReference type="Proteomes" id="UP000588068"/>
    </source>
</evidence>
<evidence type="ECO:0000313" key="2">
    <source>
        <dbReference type="EMBL" id="MBB6093000.1"/>
    </source>
</evidence>